<keyword evidence="2" id="KW-1185">Reference proteome</keyword>
<comment type="caution">
    <text evidence="1">The sequence shown here is derived from an EMBL/GenBank/DDBJ whole genome shotgun (WGS) entry which is preliminary data.</text>
</comment>
<dbReference type="EMBL" id="VSRR010027730">
    <property type="protein sequence ID" value="MPC68374.1"/>
    <property type="molecule type" value="Genomic_DNA"/>
</dbReference>
<sequence length="56" mass="6396">MFANIRIKRYRSCCHSTRNSARAAVSWFKRAVLSCSGGVKSVHINTCEYLNTPLQY</sequence>
<accession>A0A5B7HIE6</accession>
<gene>
    <name evidence="1" type="ORF">E2C01_062574</name>
</gene>
<dbReference type="AlphaFoldDB" id="A0A5B7HIE6"/>
<name>A0A5B7HIE6_PORTR</name>
<proteinExistence type="predicted"/>
<evidence type="ECO:0000313" key="2">
    <source>
        <dbReference type="Proteomes" id="UP000324222"/>
    </source>
</evidence>
<dbReference type="Proteomes" id="UP000324222">
    <property type="component" value="Unassembled WGS sequence"/>
</dbReference>
<protein>
    <submittedName>
        <fullName evidence="1">Uncharacterized protein</fullName>
    </submittedName>
</protein>
<reference evidence="1 2" key="1">
    <citation type="submission" date="2019-05" db="EMBL/GenBank/DDBJ databases">
        <title>Another draft genome of Portunus trituberculatus and its Hox gene families provides insights of decapod evolution.</title>
        <authorList>
            <person name="Jeong J.-H."/>
            <person name="Song I."/>
            <person name="Kim S."/>
            <person name="Choi T."/>
            <person name="Kim D."/>
            <person name="Ryu S."/>
            <person name="Kim W."/>
        </authorList>
    </citation>
    <scope>NUCLEOTIDE SEQUENCE [LARGE SCALE GENOMIC DNA]</scope>
    <source>
        <tissue evidence="1">Muscle</tissue>
    </source>
</reference>
<evidence type="ECO:0000313" key="1">
    <source>
        <dbReference type="EMBL" id="MPC68374.1"/>
    </source>
</evidence>
<organism evidence="1 2">
    <name type="scientific">Portunus trituberculatus</name>
    <name type="common">Swimming crab</name>
    <name type="synonym">Neptunus trituberculatus</name>
    <dbReference type="NCBI Taxonomy" id="210409"/>
    <lineage>
        <taxon>Eukaryota</taxon>
        <taxon>Metazoa</taxon>
        <taxon>Ecdysozoa</taxon>
        <taxon>Arthropoda</taxon>
        <taxon>Crustacea</taxon>
        <taxon>Multicrustacea</taxon>
        <taxon>Malacostraca</taxon>
        <taxon>Eumalacostraca</taxon>
        <taxon>Eucarida</taxon>
        <taxon>Decapoda</taxon>
        <taxon>Pleocyemata</taxon>
        <taxon>Brachyura</taxon>
        <taxon>Eubrachyura</taxon>
        <taxon>Portunoidea</taxon>
        <taxon>Portunidae</taxon>
        <taxon>Portuninae</taxon>
        <taxon>Portunus</taxon>
    </lineage>
</organism>